<dbReference type="Proteomes" id="UP000283383">
    <property type="component" value="Unassembled WGS sequence"/>
</dbReference>
<evidence type="ECO:0000313" key="3">
    <source>
        <dbReference type="Proteomes" id="UP000283383"/>
    </source>
</evidence>
<name>A0A420JAJ8_9PEZI</name>
<dbReference type="AlphaFoldDB" id="A0A420JAJ8"/>
<feature type="compositionally biased region" description="Polar residues" evidence="1">
    <location>
        <begin position="34"/>
        <end position="52"/>
    </location>
</feature>
<accession>A0A420JAJ8</accession>
<organism evidence="2 3">
    <name type="scientific">Golovinomyces cichoracearum</name>
    <dbReference type="NCBI Taxonomy" id="62708"/>
    <lineage>
        <taxon>Eukaryota</taxon>
        <taxon>Fungi</taxon>
        <taxon>Dikarya</taxon>
        <taxon>Ascomycota</taxon>
        <taxon>Pezizomycotina</taxon>
        <taxon>Leotiomycetes</taxon>
        <taxon>Erysiphales</taxon>
        <taxon>Erysiphaceae</taxon>
        <taxon>Golovinomyces</taxon>
    </lineage>
</organism>
<dbReference type="EMBL" id="MCBQ01000857">
    <property type="protein sequence ID" value="RKF83786.1"/>
    <property type="molecule type" value="Genomic_DNA"/>
</dbReference>
<sequence>MPPNEDVTQDVVLAYHKEKNWSPAATAVAHHMSQKSTPETTLYPSASKYTIK</sequence>
<proteinExistence type="predicted"/>
<keyword evidence="3" id="KW-1185">Reference proteome</keyword>
<feature type="region of interest" description="Disordered" evidence="1">
    <location>
        <begin position="30"/>
        <end position="52"/>
    </location>
</feature>
<protein>
    <submittedName>
        <fullName evidence="2">Uncharacterized protein</fullName>
    </submittedName>
</protein>
<evidence type="ECO:0000313" key="2">
    <source>
        <dbReference type="EMBL" id="RKF83786.1"/>
    </source>
</evidence>
<gene>
    <name evidence="2" type="ORF">GcM3_008035</name>
</gene>
<reference evidence="2 3" key="1">
    <citation type="journal article" date="2018" name="BMC Genomics">
        <title>Comparative genome analyses reveal sequence features reflecting distinct modes of host-adaptation between dicot and monocot powdery mildew.</title>
        <authorList>
            <person name="Wu Y."/>
            <person name="Ma X."/>
            <person name="Pan Z."/>
            <person name="Kale S.D."/>
            <person name="Song Y."/>
            <person name="King H."/>
            <person name="Zhang Q."/>
            <person name="Presley C."/>
            <person name="Deng X."/>
            <person name="Wei C.I."/>
            <person name="Xiao S."/>
        </authorList>
    </citation>
    <scope>NUCLEOTIDE SEQUENCE [LARGE SCALE GENOMIC DNA]</scope>
    <source>
        <strain evidence="2">UMSG3</strain>
    </source>
</reference>
<comment type="caution">
    <text evidence="2">The sequence shown here is derived from an EMBL/GenBank/DDBJ whole genome shotgun (WGS) entry which is preliminary data.</text>
</comment>
<evidence type="ECO:0000256" key="1">
    <source>
        <dbReference type="SAM" id="MobiDB-lite"/>
    </source>
</evidence>